<dbReference type="InterPro" id="IPR038922">
    <property type="entry name" value="HYPK_UBA"/>
</dbReference>
<dbReference type="CDD" id="cd14361">
    <property type="entry name" value="UBA_HYPK"/>
    <property type="match status" value="1"/>
</dbReference>
<feature type="domain" description="Nascent polypeptide-associated complex subunit alpha-like UBA" evidence="2">
    <location>
        <begin position="85"/>
        <end position="125"/>
    </location>
</feature>
<gene>
    <name evidence="3" type="ORF">K7432_016613</name>
</gene>
<accession>A0ABR2WEG5</accession>
<evidence type="ECO:0000313" key="4">
    <source>
        <dbReference type="Proteomes" id="UP001479436"/>
    </source>
</evidence>
<feature type="compositionally biased region" description="Basic and acidic residues" evidence="1">
    <location>
        <begin position="1"/>
        <end position="18"/>
    </location>
</feature>
<name>A0ABR2WEG5_9FUNG</name>
<feature type="region of interest" description="Disordered" evidence="1">
    <location>
        <begin position="1"/>
        <end position="40"/>
    </location>
</feature>
<dbReference type="PANTHER" id="PTHR31184:SF2">
    <property type="entry name" value="HUNTINGTIN-INTERACTING PROTEIN K"/>
    <property type="match status" value="1"/>
</dbReference>
<reference evidence="3 4" key="1">
    <citation type="submission" date="2023-04" db="EMBL/GenBank/DDBJ databases">
        <title>Genome of Basidiobolus ranarum AG-B5.</title>
        <authorList>
            <person name="Stajich J.E."/>
            <person name="Carter-House D."/>
            <person name="Gryganskyi A."/>
        </authorList>
    </citation>
    <scope>NUCLEOTIDE SEQUENCE [LARGE SCALE GENOMIC DNA]</scope>
    <source>
        <strain evidence="3 4">AG-B5</strain>
    </source>
</reference>
<dbReference type="InterPro" id="IPR044034">
    <property type="entry name" value="NAC-like_UBA"/>
</dbReference>
<dbReference type="Proteomes" id="UP001479436">
    <property type="component" value="Unassembled WGS sequence"/>
</dbReference>
<organism evidence="3 4">
    <name type="scientific">Basidiobolus ranarum</name>
    <dbReference type="NCBI Taxonomy" id="34480"/>
    <lineage>
        <taxon>Eukaryota</taxon>
        <taxon>Fungi</taxon>
        <taxon>Fungi incertae sedis</taxon>
        <taxon>Zoopagomycota</taxon>
        <taxon>Entomophthoromycotina</taxon>
        <taxon>Basidiobolomycetes</taxon>
        <taxon>Basidiobolales</taxon>
        <taxon>Basidiobolaceae</taxon>
        <taxon>Basidiobolus</taxon>
    </lineage>
</organism>
<dbReference type="PANTHER" id="PTHR31184">
    <property type="entry name" value="HUNTINGTIN-INTERACTING PROTEIN K FAMILY MEMBER"/>
    <property type="match status" value="1"/>
</dbReference>
<evidence type="ECO:0000256" key="1">
    <source>
        <dbReference type="SAM" id="MobiDB-lite"/>
    </source>
</evidence>
<dbReference type="Pfam" id="PF19026">
    <property type="entry name" value="UBA_HYPK"/>
    <property type="match status" value="1"/>
</dbReference>
<comment type="caution">
    <text evidence="3">The sequence shown here is derived from an EMBL/GenBank/DDBJ whole genome shotgun (WGS) entry which is preliminary data.</text>
</comment>
<evidence type="ECO:0000313" key="3">
    <source>
        <dbReference type="EMBL" id="KAK9759894.1"/>
    </source>
</evidence>
<dbReference type="EMBL" id="JASJQH010002854">
    <property type="protein sequence ID" value="KAK9759894.1"/>
    <property type="molecule type" value="Genomic_DNA"/>
</dbReference>
<feature type="compositionally biased region" description="Polar residues" evidence="1">
    <location>
        <begin position="31"/>
        <end position="40"/>
    </location>
</feature>
<protein>
    <recommendedName>
        <fullName evidence="2">Nascent polypeptide-associated complex subunit alpha-like UBA domain-containing protein</fullName>
    </recommendedName>
</protein>
<keyword evidence="4" id="KW-1185">Reference proteome</keyword>
<dbReference type="InterPro" id="IPR052617">
    <property type="entry name" value="Huntingtin-int_K"/>
</dbReference>
<sequence length="126" mass="14002">MAPTNEEKPTQEPKKAGNGEDEEELEDQKGASGQATKDMQNVSKYIADFDTGLDKKKLDEIVSSLSAVNKKQKDEASLKSEQEKIALPKENVELIMKEFDLSKQVAEKHLRDNAGDLEQTLKVLIA</sequence>
<evidence type="ECO:0000259" key="2">
    <source>
        <dbReference type="Pfam" id="PF19026"/>
    </source>
</evidence>
<proteinExistence type="predicted"/>